<dbReference type="RefSeq" id="WP_247346508.1">
    <property type="nucleotide sequence ID" value="NZ_CP095550.1"/>
</dbReference>
<evidence type="ECO:0000313" key="1">
    <source>
        <dbReference type="EMBL" id="MFD2214978.1"/>
    </source>
</evidence>
<dbReference type="InterPro" id="IPR036638">
    <property type="entry name" value="HLH_DNA-bd_sf"/>
</dbReference>
<keyword evidence="2" id="KW-1185">Reference proteome</keyword>
<comment type="caution">
    <text evidence="1">The sequence shown here is derived from an EMBL/GenBank/DDBJ whole genome shotgun (WGS) entry which is preliminary data.</text>
</comment>
<gene>
    <name evidence="1" type="ORF">ACFSKK_14910</name>
</gene>
<reference evidence="2" key="1">
    <citation type="journal article" date="2019" name="Int. J. Syst. Evol. Microbiol.">
        <title>The Global Catalogue of Microorganisms (GCM) 10K type strain sequencing project: providing services to taxonomists for standard genome sequencing and annotation.</title>
        <authorList>
            <consortium name="The Broad Institute Genomics Platform"/>
            <consortium name="The Broad Institute Genome Sequencing Center for Infectious Disease"/>
            <person name="Wu L."/>
            <person name="Ma J."/>
        </authorList>
    </citation>
    <scope>NUCLEOTIDE SEQUENCE [LARGE SCALE GENOMIC DNA]</scope>
    <source>
        <strain evidence="2">CGMCC 1.15474</strain>
    </source>
</reference>
<dbReference type="Gene3D" id="4.10.280.10">
    <property type="entry name" value="Helix-loop-helix DNA-binding domain"/>
    <property type="match status" value="1"/>
</dbReference>
<dbReference type="Pfam" id="PF09388">
    <property type="entry name" value="SpoOE-like"/>
    <property type="match status" value="1"/>
</dbReference>
<sequence>MKPLSVTEPTSPTNADLLVKINCLRVELIEVGLLIGLNHPITISLSQKLDKLISEYQKTQIYGH</sequence>
<protein>
    <submittedName>
        <fullName evidence="1">Spo0E family sporulation regulatory protein-aspartic acid phosphatase</fullName>
    </submittedName>
</protein>
<dbReference type="InterPro" id="IPR018540">
    <property type="entry name" value="Spo0E-like"/>
</dbReference>
<dbReference type="InterPro" id="IPR037208">
    <property type="entry name" value="Spo0E-like_sf"/>
</dbReference>
<dbReference type="SUPFAM" id="SSF140500">
    <property type="entry name" value="BAS1536-like"/>
    <property type="match status" value="1"/>
</dbReference>
<evidence type="ECO:0000313" key="2">
    <source>
        <dbReference type="Proteomes" id="UP001597318"/>
    </source>
</evidence>
<name>A0ABW5BXT6_9BACI</name>
<organism evidence="1 2">
    <name type="scientific">Metabacillus endolithicus</name>
    <dbReference type="NCBI Taxonomy" id="1535204"/>
    <lineage>
        <taxon>Bacteria</taxon>
        <taxon>Bacillati</taxon>
        <taxon>Bacillota</taxon>
        <taxon>Bacilli</taxon>
        <taxon>Bacillales</taxon>
        <taxon>Bacillaceae</taxon>
        <taxon>Metabacillus</taxon>
    </lineage>
</organism>
<accession>A0ABW5BXT6</accession>
<dbReference type="EMBL" id="JBHUIK010000003">
    <property type="protein sequence ID" value="MFD2214978.1"/>
    <property type="molecule type" value="Genomic_DNA"/>
</dbReference>
<dbReference type="Proteomes" id="UP001597318">
    <property type="component" value="Unassembled WGS sequence"/>
</dbReference>
<proteinExistence type="predicted"/>